<evidence type="ECO:0000259" key="1">
    <source>
        <dbReference type="SMART" id="SM01058"/>
    </source>
</evidence>
<dbReference type="SMART" id="SM01058">
    <property type="entry name" value="CarD_TRCF"/>
    <property type="match status" value="1"/>
</dbReference>
<evidence type="ECO:0000313" key="2">
    <source>
        <dbReference type="EMBL" id="AVK95732.1"/>
    </source>
</evidence>
<dbReference type="InterPro" id="IPR052531">
    <property type="entry name" value="CarD-like_regulator"/>
</dbReference>
<feature type="domain" description="CarD-like/TRCF RNAP-interacting" evidence="1">
    <location>
        <begin position="7"/>
        <end position="117"/>
    </location>
</feature>
<dbReference type="InterPro" id="IPR042215">
    <property type="entry name" value="CarD-like_C"/>
</dbReference>
<dbReference type="InterPro" id="IPR003711">
    <property type="entry name" value="CarD-like/TRCF_RID"/>
</dbReference>
<accession>A0A2S0JX63</accession>
<dbReference type="Pfam" id="PF21095">
    <property type="entry name" value="CarD_C"/>
    <property type="match status" value="1"/>
</dbReference>
<dbReference type="AlphaFoldDB" id="A0A2S0JX63"/>
<reference evidence="2 3" key="1">
    <citation type="submission" date="2017-03" db="EMBL/GenBank/DDBJ databases">
        <title>The whole genome sequencing and assembly of Lysinibacillus sphaericus DSM 28T strain.</title>
        <authorList>
            <person name="Lee Y.-J."/>
            <person name="Yi H."/>
            <person name="Bahn Y.-S."/>
            <person name="Kim J.F."/>
            <person name="Lee D.-W."/>
        </authorList>
    </citation>
    <scope>NUCLEOTIDE SEQUENCE [LARGE SCALE GENOMIC DNA]</scope>
    <source>
        <strain evidence="2 3">DSM 28</strain>
    </source>
</reference>
<organism evidence="2 3">
    <name type="scientific">Lysinibacillus sphaericus</name>
    <name type="common">Bacillus sphaericus</name>
    <dbReference type="NCBI Taxonomy" id="1421"/>
    <lineage>
        <taxon>Bacteria</taxon>
        <taxon>Bacillati</taxon>
        <taxon>Bacillota</taxon>
        <taxon>Bacilli</taxon>
        <taxon>Bacillales</taxon>
        <taxon>Bacillaceae</taxon>
        <taxon>Lysinibacillus</taxon>
    </lineage>
</organism>
<proteinExistence type="predicted"/>
<dbReference type="Gene3D" id="2.40.10.170">
    <property type="match status" value="1"/>
</dbReference>
<sequence length="169" mass="19750">MMEGLYMYNVGDVVIYSSHGLCSVEDICEQTFSDITKTYYVLQPLNDSKLTIRTPIDNAKKQLRDVIQKEEAIRILQSFTSPGVEWIEQNTHRMRFHVEIIKTGDRQKQANLLNTLLRKKIEYEANEKKFPNQEEKLLHSLQEIIFSEFSIALDKPSEEIYDYVVAKLS</sequence>
<dbReference type="Gene3D" id="1.20.58.1290">
    <property type="entry name" value="CarD-like, C-terminal domain"/>
    <property type="match status" value="1"/>
</dbReference>
<dbReference type="Pfam" id="PF02559">
    <property type="entry name" value="CarD_TRCF_RID"/>
    <property type="match status" value="1"/>
</dbReference>
<dbReference type="InterPro" id="IPR048792">
    <property type="entry name" value="CarD_C"/>
</dbReference>
<name>A0A2S0JX63_LYSSH</name>
<evidence type="ECO:0000313" key="3">
    <source>
        <dbReference type="Proteomes" id="UP000238825"/>
    </source>
</evidence>
<dbReference type="EMBL" id="CP019980">
    <property type="protein sequence ID" value="AVK95732.1"/>
    <property type="molecule type" value="Genomic_DNA"/>
</dbReference>
<dbReference type="GO" id="GO:0009303">
    <property type="term" value="P:rRNA transcription"/>
    <property type="evidence" value="ECO:0007669"/>
    <property type="project" value="TreeGrafter"/>
</dbReference>
<dbReference type="SUPFAM" id="SSF141259">
    <property type="entry name" value="CarD-like"/>
    <property type="match status" value="1"/>
</dbReference>
<protein>
    <recommendedName>
        <fullName evidence="1">CarD-like/TRCF RNAP-interacting domain-containing protein</fullName>
    </recommendedName>
</protein>
<dbReference type="PANTHER" id="PTHR38447:SF1">
    <property type="entry name" value="RNA POLYMERASE-BINDING TRANSCRIPTION FACTOR CARD"/>
    <property type="match status" value="1"/>
</dbReference>
<dbReference type="PANTHER" id="PTHR38447">
    <property type="entry name" value="TRANSCRIPTION FACTOR YDEB-RELATED"/>
    <property type="match status" value="1"/>
</dbReference>
<dbReference type="InterPro" id="IPR036101">
    <property type="entry name" value="CarD-like/TRCF_RID_sf"/>
</dbReference>
<gene>
    <name evidence="2" type="ORF">LS41612_05330</name>
</gene>
<dbReference type="Proteomes" id="UP000238825">
    <property type="component" value="Chromosome"/>
</dbReference>